<keyword evidence="1" id="KW-0472">Membrane</keyword>
<keyword evidence="1" id="KW-1133">Transmembrane helix</keyword>
<dbReference type="Pfam" id="PF11271">
    <property type="entry name" value="PorA"/>
    <property type="match status" value="1"/>
</dbReference>
<evidence type="ECO:0000256" key="1">
    <source>
        <dbReference type="SAM" id="Phobius"/>
    </source>
</evidence>
<protein>
    <submittedName>
        <fullName evidence="2">DUF3068 domain-containing protein</fullName>
    </submittedName>
</protein>
<evidence type="ECO:0000313" key="2">
    <source>
        <dbReference type="EMBL" id="MBD3914612.1"/>
    </source>
</evidence>
<keyword evidence="1" id="KW-0812">Transmembrane</keyword>
<name>A0ABR8MF72_9ACTN</name>
<evidence type="ECO:0000313" key="3">
    <source>
        <dbReference type="Proteomes" id="UP000649289"/>
    </source>
</evidence>
<comment type="caution">
    <text evidence="2">The sequence shown here is derived from an EMBL/GenBank/DDBJ whole genome shotgun (WGS) entry which is preliminary data.</text>
</comment>
<organism evidence="2 3">
    <name type="scientific">Nocardioides hwasunensis</name>
    <dbReference type="NCBI Taxonomy" id="397258"/>
    <lineage>
        <taxon>Bacteria</taxon>
        <taxon>Bacillati</taxon>
        <taxon>Actinomycetota</taxon>
        <taxon>Actinomycetes</taxon>
        <taxon>Propionibacteriales</taxon>
        <taxon>Nocardioidaceae</taxon>
        <taxon>Nocardioides</taxon>
    </lineage>
</organism>
<dbReference type="Proteomes" id="UP000649289">
    <property type="component" value="Unassembled WGS sequence"/>
</dbReference>
<dbReference type="InterPro" id="IPR021424">
    <property type="entry name" value="PorA"/>
</dbReference>
<dbReference type="RefSeq" id="WP_191198940.1">
    <property type="nucleotide sequence ID" value="NZ_BAAAPA010000004.1"/>
</dbReference>
<proteinExistence type="predicted"/>
<keyword evidence="3" id="KW-1185">Reference proteome</keyword>
<dbReference type="EMBL" id="JACXYY010000003">
    <property type="protein sequence ID" value="MBD3914612.1"/>
    <property type="molecule type" value="Genomic_DNA"/>
</dbReference>
<feature type="transmembrane region" description="Helical" evidence="1">
    <location>
        <begin position="274"/>
        <end position="295"/>
    </location>
</feature>
<feature type="transmembrane region" description="Helical" evidence="1">
    <location>
        <begin position="7"/>
        <end position="30"/>
    </location>
</feature>
<gene>
    <name evidence="2" type="ORF">IEZ25_08295</name>
</gene>
<accession>A0ABR8MF72</accession>
<sequence length="302" mass="32530">MSVVRKIIGWVLLALGTFLVVLGLMAAIWAPGQVKRTPLDTDSTTRLAGNADKLNPATGEVDNIDVLATSITKADSENSDDKVIVFVSSTCLVIDDGSGDVPDCVPGTDDRLVTASTEVFATDRRTGLAVNGSTYLPPSAEEREGLVNKWPFDAEKKTYPYWDGLLGEAVDAEYDGTETLDGLETYRYHVLVEDAPAEVVTDIDGVYSQDKYIWIDPITGAIMKQSQHEVRTLEDGSPLLDLNLEFTDAQVKANVEDAEANGSRLGLLTRTVPIIGIVGGLVILVAGGFVTRLAGRRETERA</sequence>
<reference evidence="2 3" key="1">
    <citation type="submission" date="2020-09" db="EMBL/GenBank/DDBJ databases">
        <title>novel species in genus Nocardioides.</title>
        <authorList>
            <person name="Zhang G."/>
        </authorList>
    </citation>
    <scope>NUCLEOTIDE SEQUENCE [LARGE SCALE GENOMIC DNA]</scope>
    <source>
        <strain evidence="2 3">19197</strain>
    </source>
</reference>